<dbReference type="GO" id="GO:0005634">
    <property type="term" value="C:nucleus"/>
    <property type="evidence" value="ECO:0007669"/>
    <property type="project" value="UniProtKB-SubCell"/>
</dbReference>
<dbReference type="PANTHER" id="PTHR45916">
    <property type="entry name" value="STRUCTURAL MAINTENANCE OF CHROMOSOMES PROTEIN 5"/>
    <property type="match status" value="1"/>
</dbReference>
<feature type="coiled-coil region" evidence="11">
    <location>
        <begin position="198"/>
        <end position="341"/>
    </location>
</feature>
<reference evidence="13 14" key="1">
    <citation type="submission" date="2018-07" db="EMBL/GenBank/DDBJ databases">
        <title>A high quality draft genome assembly of the barn swallow (H. rustica rustica).</title>
        <authorList>
            <person name="Formenti G."/>
            <person name="Chiara M."/>
            <person name="Poveda L."/>
            <person name="Francoijs K.-J."/>
            <person name="Bonisoli-Alquati A."/>
            <person name="Canova L."/>
            <person name="Gianfranceschi L."/>
            <person name="Horner D.S."/>
            <person name="Saino N."/>
        </authorList>
    </citation>
    <scope>NUCLEOTIDE SEQUENCE [LARGE SCALE GENOMIC DNA]</scope>
    <source>
        <strain evidence="13">Chelidonia</strain>
        <tissue evidence="13">Blood</tissue>
    </source>
</reference>
<comment type="caution">
    <text evidence="13">The sequence shown here is derived from an EMBL/GenBank/DDBJ whole genome shotgun (WGS) entry which is preliminary data.</text>
</comment>
<dbReference type="InterPro" id="IPR038729">
    <property type="entry name" value="Rad50/SbcC_AAA"/>
</dbReference>
<evidence type="ECO:0000256" key="7">
    <source>
        <dbReference type="ARBA" id="ARBA00022840"/>
    </source>
</evidence>
<protein>
    <recommendedName>
        <fullName evidence="4">Structural maintenance of chromosomes protein 5</fullName>
    </recommendedName>
</protein>
<dbReference type="PANTHER" id="PTHR45916:SF1">
    <property type="entry name" value="STRUCTURAL MAINTENANCE OF CHROMOSOMES PROTEIN 5"/>
    <property type="match status" value="1"/>
</dbReference>
<keyword evidence="14" id="KW-1185">Reference proteome</keyword>
<dbReference type="Gene3D" id="3.40.50.300">
    <property type="entry name" value="P-loop containing nucleotide triphosphate hydrolases"/>
    <property type="match status" value="2"/>
</dbReference>
<feature type="coiled-coil region" evidence="11">
    <location>
        <begin position="596"/>
        <end position="731"/>
    </location>
</feature>
<dbReference type="AlphaFoldDB" id="A0A3M0JQN4"/>
<keyword evidence="6" id="KW-0547">Nucleotide-binding</keyword>
<evidence type="ECO:0000313" key="14">
    <source>
        <dbReference type="Proteomes" id="UP000269221"/>
    </source>
</evidence>
<evidence type="ECO:0000256" key="4">
    <source>
        <dbReference type="ARBA" id="ARBA00018687"/>
    </source>
</evidence>
<feature type="coiled-coil region" evidence="11">
    <location>
        <begin position="369"/>
        <end position="410"/>
    </location>
</feature>
<evidence type="ECO:0000256" key="1">
    <source>
        <dbReference type="ARBA" id="ARBA00004123"/>
    </source>
</evidence>
<dbReference type="InterPro" id="IPR027417">
    <property type="entry name" value="P-loop_NTPase"/>
</dbReference>
<accession>A0A3M0JQN4</accession>
<dbReference type="GO" id="GO:0003697">
    <property type="term" value="F:single-stranded DNA binding"/>
    <property type="evidence" value="ECO:0007669"/>
    <property type="project" value="TreeGrafter"/>
</dbReference>
<dbReference type="SUPFAM" id="SSF52540">
    <property type="entry name" value="P-loop containing nucleoside triphosphate hydrolases"/>
    <property type="match status" value="2"/>
</dbReference>
<dbReference type="GO" id="GO:0030915">
    <property type="term" value="C:Smc5-Smc6 complex"/>
    <property type="evidence" value="ECO:0007669"/>
    <property type="project" value="TreeGrafter"/>
</dbReference>
<feature type="domain" description="Rad50/SbcC-type AAA" evidence="12">
    <location>
        <begin position="32"/>
        <end position="272"/>
    </location>
</feature>
<name>A0A3M0JQN4_HIRRU</name>
<dbReference type="GO" id="GO:0005524">
    <property type="term" value="F:ATP binding"/>
    <property type="evidence" value="ECO:0007669"/>
    <property type="project" value="UniProtKB-KW"/>
</dbReference>
<dbReference type="Pfam" id="PF13476">
    <property type="entry name" value="AAA_23"/>
    <property type="match status" value="1"/>
</dbReference>
<evidence type="ECO:0000256" key="2">
    <source>
        <dbReference type="ARBA" id="ARBA00004574"/>
    </source>
</evidence>
<dbReference type="GO" id="GO:0000724">
    <property type="term" value="P:double-strand break repair via homologous recombination"/>
    <property type="evidence" value="ECO:0007669"/>
    <property type="project" value="TreeGrafter"/>
</dbReference>
<gene>
    <name evidence="13" type="ORF">DUI87_22314</name>
</gene>
<keyword evidence="10" id="KW-0539">Nucleus</keyword>
<keyword evidence="7" id="KW-0067">ATP-binding</keyword>
<keyword evidence="5" id="KW-0158">Chromosome</keyword>
<organism evidence="13 14">
    <name type="scientific">Hirundo rustica rustica</name>
    <dbReference type="NCBI Taxonomy" id="333673"/>
    <lineage>
        <taxon>Eukaryota</taxon>
        <taxon>Metazoa</taxon>
        <taxon>Chordata</taxon>
        <taxon>Craniata</taxon>
        <taxon>Vertebrata</taxon>
        <taxon>Euteleostomi</taxon>
        <taxon>Archelosauria</taxon>
        <taxon>Archosauria</taxon>
        <taxon>Dinosauria</taxon>
        <taxon>Saurischia</taxon>
        <taxon>Theropoda</taxon>
        <taxon>Coelurosauria</taxon>
        <taxon>Aves</taxon>
        <taxon>Neognathae</taxon>
        <taxon>Neoaves</taxon>
        <taxon>Telluraves</taxon>
        <taxon>Australaves</taxon>
        <taxon>Passeriformes</taxon>
        <taxon>Sylvioidea</taxon>
        <taxon>Hirundinidae</taxon>
        <taxon>Hirundo</taxon>
    </lineage>
</organism>
<evidence type="ECO:0000256" key="6">
    <source>
        <dbReference type="ARBA" id="ARBA00022741"/>
    </source>
</evidence>
<dbReference type="FunFam" id="3.40.50.300:FF:000793">
    <property type="entry name" value="Structural maintenance of chromosomes protein 5"/>
    <property type="match status" value="1"/>
</dbReference>
<evidence type="ECO:0000259" key="12">
    <source>
        <dbReference type="Pfam" id="PF13476"/>
    </source>
</evidence>
<evidence type="ECO:0000256" key="11">
    <source>
        <dbReference type="SAM" id="Coils"/>
    </source>
</evidence>
<dbReference type="OrthoDB" id="10254973at2759"/>
<keyword evidence="9 11" id="KW-0175">Coiled coil</keyword>
<dbReference type="STRING" id="333673.A0A3M0JQN4"/>
<evidence type="ECO:0000256" key="10">
    <source>
        <dbReference type="ARBA" id="ARBA00023242"/>
    </source>
</evidence>
<keyword evidence="8" id="KW-0779">Telomere</keyword>
<feature type="coiled-coil region" evidence="11">
    <location>
        <begin position="791"/>
        <end position="828"/>
    </location>
</feature>
<evidence type="ECO:0000256" key="9">
    <source>
        <dbReference type="ARBA" id="ARBA00023054"/>
    </source>
</evidence>
<evidence type="ECO:0000256" key="3">
    <source>
        <dbReference type="ARBA" id="ARBA00010171"/>
    </source>
</evidence>
<evidence type="ECO:0000256" key="5">
    <source>
        <dbReference type="ARBA" id="ARBA00022454"/>
    </source>
</evidence>
<comment type="subcellular location">
    <subcellularLocation>
        <location evidence="2">Chromosome</location>
        <location evidence="2">Telomere</location>
    </subcellularLocation>
    <subcellularLocation>
        <location evidence="1">Nucleus</location>
    </subcellularLocation>
</comment>
<dbReference type="Proteomes" id="UP000269221">
    <property type="component" value="Unassembled WGS sequence"/>
</dbReference>
<proteinExistence type="inferred from homology"/>
<sequence length="1007" mass="118236">MAAAREKGKAVGKVVKHGESKSPFVVGSIVRIFMENFLTYTVCEVHPGPNLNVVLGANGTGKSSIVCAICLGLAGKPSFLGRADKISLFVKQGCMKGIVEIELFNSPDNIIITREIYVVSNASVWFINRKPATLKTVEEQIAALNIQVDNLCQFLPQDKVGEFTKLSKTELLEATEKSIGSPEMYQFHCELKNFREKERELENLCREKTTSLEKMKQRVERYKQDVERYHECKRHVDLIEMLERKRPWVEYENVREQHEEVKQNRNQVKKELKCLKEMQSPWTKNIQEAEENLNNLDMKTRDNTAEIRNISQKCKEKQDALEMKEKQIEEINQAFRMKKDEETNRQKKIYQTQRIIEEWQNELDTMAVCENLQPQIDAVNTELKKLQEEKANIDNDVSDLIAEKNNQEQEEKRIIGRLGQLNNIMHMKEENLKMRFRDTHSALMWLRNNKDKFKKNTCEPMMLEINVKDSRHAKYIENHISANDMRAFVFECQEDMETFLVRDHQKLRVNAVCAPAESCAESLPSRPIGELRRYGFFSYLRELFDAPAPVMSYLCYQYRVHDVPVGTEKTRDMIERDISNTLKSLDARLTALFERQKLLEHKDNKLRQEKKELLERGNRRRQLESKIGVKYDSLRQLEQDAIDLEKEFQLANAKIKEINKQKAELVTELMHLMKRIIPLNMVKVALALQMTKMTAEKNRLQSEYKAGTVQLRAAQQRFHELDNRKQLLYEKCIELMKQARYVCRLGPDQDFPEEFQVAFQTLPDTLEEIDAFLNEEKTRASCFTGLSASVVEEYNKQTQEIQQLTEYLEEKKIELNNYKQNISQVKEKWLNLLKVMIEQINGKFSRFFSSMQCVGEVDLHMENEEEYEKYGIRIRVKFHSSTELHELSPYHHSGGEKTVSTMLYLMALQELNRCPFRVVDEINQGMDPMNERRVFEMVVETACQKGHLSTSSLHQRCVAENELLQNLSYHEKVTVLLVYNGTFMLETHKWNLKRIKRRHRRLTRMNE</sequence>
<dbReference type="EMBL" id="QRBI01000141">
    <property type="protein sequence ID" value="RMC01050.1"/>
    <property type="molecule type" value="Genomic_DNA"/>
</dbReference>
<comment type="similarity">
    <text evidence="3">Belongs to the SMC family. SMC5 subfamily.</text>
</comment>
<evidence type="ECO:0000313" key="13">
    <source>
        <dbReference type="EMBL" id="RMC01050.1"/>
    </source>
</evidence>
<evidence type="ECO:0000256" key="8">
    <source>
        <dbReference type="ARBA" id="ARBA00022895"/>
    </source>
</evidence>